<gene>
    <name evidence="3" type="ORF">SAMN02745704_00562</name>
</gene>
<dbReference type="NCBIfam" id="TIGR00236">
    <property type="entry name" value="wecB"/>
    <property type="match status" value="1"/>
</dbReference>
<evidence type="ECO:0000256" key="1">
    <source>
        <dbReference type="RuleBase" id="RU003513"/>
    </source>
</evidence>
<protein>
    <submittedName>
        <fullName evidence="3">UDP-N-acetylglucosamine 2-epimerase (Non-hydrolysing)</fullName>
    </submittedName>
</protein>
<dbReference type="InterPro" id="IPR029767">
    <property type="entry name" value="WecB-like"/>
</dbReference>
<dbReference type="RefSeq" id="WP_078716144.1">
    <property type="nucleotide sequence ID" value="NZ_FUYC01000002.1"/>
</dbReference>
<feature type="domain" description="UDP-N-acetylglucosamine 2-epimerase" evidence="2">
    <location>
        <begin position="23"/>
        <end position="358"/>
    </location>
</feature>
<evidence type="ECO:0000259" key="2">
    <source>
        <dbReference type="Pfam" id="PF02350"/>
    </source>
</evidence>
<proteinExistence type="inferred from homology"/>
<dbReference type="SUPFAM" id="SSF53756">
    <property type="entry name" value="UDP-Glycosyltransferase/glycogen phosphorylase"/>
    <property type="match status" value="1"/>
</dbReference>
<dbReference type="InterPro" id="IPR003331">
    <property type="entry name" value="UDP_GlcNAc_Epimerase_2_dom"/>
</dbReference>
<accession>A0A1T4W9K5</accession>
<name>A0A1T4W9K5_9BACT</name>
<dbReference type="Gene3D" id="3.40.50.2000">
    <property type="entry name" value="Glycogen Phosphorylase B"/>
    <property type="match status" value="2"/>
</dbReference>
<dbReference type="AlphaFoldDB" id="A0A1T4W9K5"/>
<dbReference type="Proteomes" id="UP000190027">
    <property type="component" value="Unassembled WGS sequence"/>
</dbReference>
<dbReference type="GO" id="GO:0016853">
    <property type="term" value="F:isomerase activity"/>
    <property type="evidence" value="ECO:0007669"/>
    <property type="project" value="UniProtKB-KW"/>
</dbReference>
<evidence type="ECO:0000313" key="4">
    <source>
        <dbReference type="Proteomes" id="UP000190027"/>
    </source>
</evidence>
<reference evidence="3 4" key="1">
    <citation type="submission" date="2017-02" db="EMBL/GenBank/DDBJ databases">
        <authorList>
            <person name="Peterson S.W."/>
        </authorList>
    </citation>
    <scope>NUCLEOTIDE SEQUENCE [LARGE SCALE GENOMIC DNA]</scope>
    <source>
        <strain evidence="3 4">DSM 16080</strain>
    </source>
</reference>
<evidence type="ECO:0000313" key="3">
    <source>
        <dbReference type="EMBL" id="SKA73956.1"/>
    </source>
</evidence>
<dbReference type="Pfam" id="PF02350">
    <property type="entry name" value="Epimerase_2"/>
    <property type="match status" value="1"/>
</dbReference>
<comment type="similarity">
    <text evidence="1">Belongs to the UDP-N-acetylglucosamine 2-epimerase family.</text>
</comment>
<dbReference type="PANTHER" id="PTHR43174">
    <property type="entry name" value="UDP-N-ACETYLGLUCOSAMINE 2-EPIMERASE"/>
    <property type="match status" value="1"/>
</dbReference>
<sequence length="368" mass="40231">MYTVHLVIAARPNIMKVAPVYHALSCKENFSVTLLHTGQHYDPCLSDQLLAELSLPAPQHNFAVGSGSHAHQTAGVLTAYEDFLQETKPDICIVAGDVNSTLACALAAVKLHIPVAHIESGLRSRDRTMPEEINRILTDQLASILWSPSADADANLRSEGIPPEKISRVGNCMIDSLVHLLPSIRKRAAWKSYAARPQSYSVVTLHRPANVDSPQRLYNIIKGLCSLADETQIIFPVHPRTVESLKRLNYHKLLSSHPSIVLIAPLGYLDFLSLVESAATIITDSGGIQEETSYLGIPCLTLRPNTERPITCTMGTNQLVEPNQLPEIYAQTIATTRSAPPKIPLWDGNAGIRIAQDLQNRLDSGIAI</sequence>
<keyword evidence="4" id="KW-1185">Reference proteome</keyword>
<dbReference type="CDD" id="cd03786">
    <property type="entry name" value="GTB_UDP-GlcNAc_2-Epimerase"/>
    <property type="match status" value="1"/>
</dbReference>
<dbReference type="EMBL" id="FUYC01000002">
    <property type="protein sequence ID" value="SKA73956.1"/>
    <property type="molecule type" value="Genomic_DNA"/>
</dbReference>
<dbReference type="OrthoDB" id="9803238at2"/>
<dbReference type="STRING" id="1121449.SAMN02745704_00562"/>
<dbReference type="PANTHER" id="PTHR43174:SF1">
    <property type="entry name" value="UDP-N-ACETYLGLUCOSAMINE 2-EPIMERASE"/>
    <property type="match status" value="1"/>
</dbReference>
<organism evidence="3 4">
    <name type="scientific">Paucidesulfovibrio gracilis DSM 16080</name>
    <dbReference type="NCBI Taxonomy" id="1121449"/>
    <lineage>
        <taxon>Bacteria</taxon>
        <taxon>Pseudomonadati</taxon>
        <taxon>Thermodesulfobacteriota</taxon>
        <taxon>Desulfovibrionia</taxon>
        <taxon>Desulfovibrionales</taxon>
        <taxon>Desulfovibrionaceae</taxon>
        <taxon>Paucidesulfovibrio</taxon>
    </lineage>
</organism>
<keyword evidence="1" id="KW-0413">Isomerase</keyword>